<gene>
    <name evidence="4" type="ORF">G9Q97_15560</name>
</gene>
<evidence type="ECO:0000256" key="3">
    <source>
        <dbReference type="ARBA" id="ARBA00023315"/>
    </source>
</evidence>
<reference evidence="4 5" key="1">
    <citation type="submission" date="2020-03" db="EMBL/GenBank/DDBJ databases">
        <title>Cyclobacterium plantarum sp. nov., a marine bacterium isolated from a coastal-marine wetland.</title>
        <authorList>
            <person name="Sanchez-Porro C."/>
            <person name="Ventosa A."/>
            <person name="Amoozegar M."/>
        </authorList>
    </citation>
    <scope>NUCLEOTIDE SEQUENCE [LARGE SCALE GENOMIC DNA]</scope>
    <source>
        <strain evidence="4 5">GBPx2</strain>
    </source>
</reference>
<dbReference type="InterPro" id="IPR051159">
    <property type="entry name" value="Hexapeptide_acetyltransf"/>
</dbReference>
<name>A0ABX0H8X9_9BACT</name>
<dbReference type="Pfam" id="PF00132">
    <property type="entry name" value="Hexapep"/>
    <property type="match status" value="1"/>
</dbReference>
<dbReference type="PANTHER" id="PTHR23416">
    <property type="entry name" value="SIALIC ACID SYNTHASE-RELATED"/>
    <property type="match status" value="1"/>
</dbReference>
<dbReference type="EMBL" id="JAANYN010000006">
    <property type="protein sequence ID" value="NHE58228.1"/>
    <property type="molecule type" value="Genomic_DNA"/>
</dbReference>
<dbReference type="InterPro" id="IPR011004">
    <property type="entry name" value="Trimer_LpxA-like_sf"/>
</dbReference>
<dbReference type="PROSITE" id="PS00101">
    <property type="entry name" value="HEXAPEP_TRANSFERASES"/>
    <property type="match status" value="1"/>
</dbReference>
<dbReference type="CDD" id="cd04647">
    <property type="entry name" value="LbH_MAT_like"/>
    <property type="match status" value="1"/>
</dbReference>
<dbReference type="InterPro" id="IPR018357">
    <property type="entry name" value="Hexapep_transf_CS"/>
</dbReference>
<evidence type="ECO:0000313" key="5">
    <source>
        <dbReference type="Proteomes" id="UP000649799"/>
    </source>
</evidence>
<dbReference type="InterPro" id="IPR001451">
    <property type="entry name" value="Hexapep"/>
</dbReference>
<evidence type="ECO:0000256" key="2">
    <source>
        <dbReference type="ARBA" id="ARBA00022737"/>
    </source>
</evidence>
<dbReference type="PANTHER" id="PTHR23416:SF78">
    <property type="entry name" value="LIPOPOLYSACCHARIDE BIOSYNTHESIS O-ACETYL TRANSFERASE WBBJ-RELATED"/>
    <property type="match status" value="1"/>
</dbReference>
<protein>
    <submittedName>
        <fullName evidence="4">Acyltransferase</fullName>
    </submittedName>
</protein>
<evidence type="ECO:0000313" key="4">
    <source>
        <dbReference type="EMBL" id="NHE58228.1"/>
    </source>
</evidence>
<dbReference type="Gene3D" id="2.160.10.10">
    <property type="entry name" value="Hexapeptide repeat proteins"/>
    <property type="match status" value="1"/>
</dbReference>
<accession>A0ABX0H8X9</accession>
<keyword evidence="3 4" id="KW-0012">Acyltransferase</keyword>
<dbReference type="GO" id="GO:0016746">
    <property type="term" value="F:acyltransferase activity"/>
    <property type="evidence" value="ECO:0007669"/>
    <property type="project" value="UniProtKB-KW"/>
</dbReference>
<keyword evidence="1" id="KW-0808">Transferase</keyword>
<dbReference type="SUPFAM" id="SSF51161">
    <property type="entry name" value="Trimeric LpxA-like enzymes"/>
    <property type="match status" value="1"/>
</dbReference>
<proteinExistence type="predicted"/>
<organism evidence="4 5">
    <name type="scientific">Cyclobacterium plantarum</name>
    <dbReference type="NCBI Taxonomy" id="2716263"/>
    <lineage>
        <taxon>Bacteria</taxon>
        <taxon>Pseudomonadati</taxon>
        <taxon>Bacteroidota</taxon>
        <taxon>Cytophagia</taxon>
        <taxon>Cytophagales</taxon>
        <taxon>Cyclobacteriaceae</taxon>
        <taxon>Cyclobacterium</taxon>
    </lineage>
</organism>
<dbReference type="Proteomes" id="UP000649799">
    <property type="component" value="Unassembled WGS sequence"/>
</dbReference>
<sequence length="218" mass="23533">MIKHTVAGKLNQKSQSVFGREARGFGEILNLYSLLAKDLLQGLWRLLNAKFRLRNCEKVGKWVTVRGGLRVEGAGKIRIGNYCKLWSHMGTTQLFADSGALLEIGEGTFVNTACIVSASKHITIGKNCQIANQVIIMDGDFHGVDDRSAEGKSAAIVIEDDVWLATRSMVLKGVRIGKGSTVAAGAVVTKDVAPHTLVGGVPAKVIRKLHQNQTILTD</sequence>
<dbReference type="RefSeq" id="WP_166148407.1">
    <property type="nucleotide sequence ID" value="NZ_JAANYN010000006.1"/>
</dbReference>
<comment type="caution">
    <text evidence="4">The sequence shown here is derived from an EMBL/GenBank/DDBJ whole genome shotgun (WGS) entry which is preliminary data.</text>
</comment>
<keyword evidence="2" id="KW-0677">Repeat</keyword>
<evidence type="ECO:0000256" key="1">
    <source>
        <dbReference type="ARBA" id="ARBA00022679"/>
    </source>
</evidence>
<keyword evidence="5" id="KW-1185">Reference proteome</keyword>